<reference evidence="2 3" key="1">
    <citation type="submission" date="2016-07" db="EMBL/GenBank/DDBJ databases">
        <title>Draft genome of the white-rot fungus Obba rivulosa 3A-2.</title>
        <authorList>
            <consortium name="DOE Joint Genome Institute"/>
            <person name="Miettinen O."/>
            <person name="Riley R."/>
            <person name="Acob R."/>
            <person name="Barry K."/>
            <person name="Cullen D."/>
            <person name="De Vries R."/>
            <person name="Hainaut M."/>
            <person name="Hatakka A."/>
            <person name="Henrissat B."/>
            <person name="Hilden K."/>
            <person name="Kuo R."/>
            <person name="Labutti K."/>
            <person name="Lipzen A."/>
            <person name="Makela M.R."/>
            <person name="Sandor L."/>
            <person name="Spatafora J.W."/>
            <person name="Grigoriev I.V."/>
            <person name="Hibbett D.S."/>
        </authorList>
    </citation>
    <scope>NUCLEOTIDE SEQUENCE [LARGE SCALE GENOMIC DNA]</scope>
    <source>
        <strain evidence="2 3">3A-2</strain>
    </source>
</reference>
<dbReference type="SUPFAM" id="SSF57667">
    <property type="entry name" value="beta-beta-alpha zinc fingers"/>
    <property type="match status" value="1"/>
</dbReference>
<dbReference type="OrthoDB" id="7295497at2759"/>
<dbReference type="InterPro" id="IPR036236">
    <property type="entry name" value="Znf_C2H2_sf"/>
</dbReference>
<feature type="region of interest" description="Disordered" evidence="1">
    <location>
        <begin position="32"/>
        <end position="55"/>
    </location>
</feature>
<sequence>MYPCKYSAFSAGLPHAPHGGIQLASITVQPAEVATPPQTLERPENTSGVHHPDQPQRVLFVNSTAGRTQRHAKPPKRTVIEEAGIHKHTDSKKYTCPDCGTQMQDIPSKRKRHLTSRTHMLAIHAEDAGAVCQHCGLMFARLDNLQRHLQKRRCPTIPSTSSTPQQ</sequence>
<proteinExistence type="predicted"/>
<dbReference type="EMBL" id="KV722374">
    <property type="protein sequence ID" value="OCH92128.1"/>
    <property type="molecule type" value="Genomic_DNA"/>
</dbReference>
<evidence type="ECO:0000256" key="1">
    <source>
        <dbReference type="SAM" id="MobiDB-lite"/>
    </source>
</evidence>
<dbReference type="AlphaFoldDB" id="A0A8E2DNY7"/>
<dbReference type="Proteomes" id="UP000250043">
    <property type="component" value="Unassembled WGS sequence"/>
</dbReference>
<name>A0A8E2DNY7_9APHY</name>
<dbReference type="Gene3D" id="3.30.160.60">
    <property type="entry name" value="Classic Zinc Finger"/>
    <property type="match status" value="1"/>
</dbReference>
<keyword evidence="3" id="KW-1185">Reference proteome</keyword>
<gene>
    <name evidence="2" type="ORF">OBBRIDRAFT_824944</name>
</gene>
<organism evidence="2 3">
    <name type="scientific">Obba rivulosa</name>
    <dbReference type="NCBI Taxonomy" id="1052685"/>
    <lineage>
        <taxon>Eukaryota</taxon>
        <taxon>Fungi</taxon>
        <taxon>Dikarya</taxon>
        <taxon>Basidiomycota</taxon>
        <taxon>Agaricomycotina</taxon>
        <taxon>Agaricomycetes</taxon>
        <taxon>Polyporales</taxon>
        <taxon>Gelatoporiaceae</taxon>
        <taxon>Obba</taxon>
    </lineage>
</organism>
<protein>
    <recommendedName>
        <fullName evidence="4">C2H2-type domain-containing protein</fullName>
    </recommendedName>
</protein>
<evidence type="ECO:0000313" key="2">
    <source>
        <dbReference type="EMBL" id="OCH92128.1"/>
    </source>
</evidence>
<evidence type="ECO:0000313" key="3">
    <source>
        <dbReference type="Proteomes" id="UP000250043"/>
    </source>
</evidence>
<evidence type="ECO:0008006" key="4">
    <source>
        <dbReference type="Google" id="ProtNLM"/>
    </source>
</evidence>
<accession>A0A8E2DNY7</accession>